<name>A0ABS4IR99_9BACL</name>
<dbReference type="RefSeq" id="WP_209970820.1">
    <property type="nucleotide sequence ID" value="NZ_JAGGLB010000003.1"/>
</dbReference>
<proteinExistence type="predicted"/>
<feature type="transmembrane region" description="Helical" evidence="1">
    <location>
        <begin position="6"/>
        <end position="27"/>
    </location>
</feature>
<protein>
    <submittedName>
        <fullName evidence="2">Uncharacterized membrane protein YsdA (DUF1294 family)</fullName>
    </submittedName>
</protein>
<accession>A0ABS4IR99</accession>
<keyword evidence="1" id="KW-1133">Transmembrane helix</keyword>
<dbReference type="EMBL" id="JAGGLB010000003">
    <property type="protein sequence ID" value="MBP1990065.1"/>
    <property type="molecule type" value="Genomic_DNA"/>
</dbReference>
<dbReference type="Pfam" id="PF06961">
    <property type="entry name" value="DUF1294"/>
    <property type="match status" value="1"/>
</dbReference>
<feature type="transmembrane region" description="Helical" evidence="1">
    <location>
        <begin position="64"/>
        <end position="86"/>
    </location>
</feature>
<reference evidence="2 3" key="1">
    <citation type="submission" date="2021-03" db="EMBL/GenBank/DDBJ databases">
        <title>Genomic Encyclopedia of Type Strains, Phase IV (KMG-IV): sequencing the most valuable type-strain genomes for metagenomic binning, comparative biology and taxonomic classification.</title>
        <authorList>
            <person name="Goeker M."/>
        </authorList>
    </citation>
    <scope>NUCLEOTIDE SEQUENCE [LARGE SCALE GENOMIC DNA]</scope>
    <source>
        <strain evidence="2 3">DSM 26048</strain>
    </source>
</reference>
<evidence type="ECO:0000313" key="2">
    <source>
        <dbReference type="EMBL" id="MBP1990065.1"/>
    </source>
</evidence>
<comment type="caution">
    <text evidence="2">The sequence shown here is derived from an EMBL/GenBank/DDBJ whole genome shotgun (WGS) entry which is preliminary data.</text>
</comment>
<keyword evidence="1" id="KW-0472">Membrane</keyword>
<dbReference type="InterPro" id="IPR010718">
    <property type="entry name" value="DUF1294"/>
</dbReference>
<evidence type="ECO:0000313" key="3">
    <source>
        <dbReference type="Proteomes" id="UP001519287"/>
    </source>
</evidence>
<gene>
    <name evidence="2" type="ORF">J2Z66_001663</name>
</gene>
<keyword evidence="3" id="KW-1185">Reference proteome</keyword>
<sequence>MLTPLLTYLVIINLISFFMMGFDKGQAKRRKQRVPEKRLFIFAALGGALGGWTGMRVWRHKTKHTSFVIGMPTLLVVNALCVYLIWGQLLQP</sequence>
<dbReference type="Proteomes" id="UP001519287">
    <property type="component" value="Unassembled WGS sequence"/>
</dbReference>
<evidence type="ECO:0000256" key="1">
    <source>
        <dbReference type="SAM" id="Phobius"/>
    </source>
</evidence>
<organism evidence="2 3">
    <name type="scientific">Paenibacillus eucommiae</name>
    <dbReference type="NCBI Taxonomy" id="1355755"/>
    <lineage>
        <taxon>Bacteria</taxon>
        <taxon>Bacillati</taxon>
        <taxon>Bacillota</taxon>
        <taxon>Bacilli</taxon>
        <taxon>Bacillales</taxon>
        <taxon>Paenibacillaceae</taxon>
        <taxon>Paenibacillus</taxon>
    </lineage>
</organism>
<feature type="transmembrane region" description="Helical" evidence="1">
    <location>
        <begin position="39"/>
        <end position="58"/>
    </location>
</feature>
<keyword evidence="1" id="KW-0812">Transmembrane</keyword>